<feature type="compositionally biased region" description="Polar residues" evidence="4">
    <location>
        <begin position="55"/>
        <end position="66"/>
    </location>
</feature>
<proteinExistence type="inferred from homology"/>
<comment type="similarity">
    <text evidence="1">Belongs to the glycosyltransferase 15 family.</text>
</comment>
<dbReference type="InterPro" id="IPR029044">
    <property type="entry name" value="Nucleotide-diphossugar_trans"/>
</dbReference>
<dbReference type="PIRSF" id="PIRSF018153">
    <property type="entry name" value="Glyco_trans_15"/>
    <property type="match status" value="1"/>
</dbReference>
<dbReference type="EMBL" id="JANBPU010000290">
    <property type="protein sequence ID" value="KAJ1913051.1"/>
    <property type="molecule type" value="Genomic_DNA"/>
</dbReference>
<evidence type="ECO:0000313" key="7">
    <source>
        <dbReference type="Proteomes" id="UP001150538"/>
    </source>
</evidence>
<dbReference type="Pfam" id="PF01793">
    <property type="entry name" value="Glyco_transf_15"/>
    <property type="match status" value="1"/>
</dbReference>
<dbReference type="FunFam" id="3.90.550.10:FF:000051">
    <property type="entry name" value="Alpha-1,2-mannosyltransferase (Ktr4)"/>
    <property type="match status" value="1"/>
</dbReference>
<evidence type="ECO:0000256" key="4">
    <source>
        <dbReference type="SAM" id="MobiDB-lite"/>
    </source>
</evidence>
<dbReference type="Gene3D" id="3.90.550.10">
    <property type="entry name" value="Spore Coat Polysaccharide Biosynthesis Protein SpsA, Chain A"/>
    <property type="match status" value="1"/>
</dbReference>
<keyword evidence="7" id="KW-1185">Reference proteome</keyword>
<evidence type="ECO:0000256" key="3">
    <source>
        <dbReference type="PIRSR" id="PIRSR018153-1"/>
    </source>
</evidence>
<organism evidence="6 7">
    <name type="scientific">Mycoemilia scoparia</name>
    <dbReference type="NCBI Taxonomy" id="417184"/>
    <lineage>
        <taxon>Eukaryota</taxon>
        <taxon>Fungi</taxon>
        <taxon>Fungi incertae sedis</taxon>
        <taxon>Zoopagomycota</taxon>
        <taxon>Kickxellomycotina</taxon>
        <taxon>Kickxellomycetes</taxon>
        <taxon>Kickxellales</taxon>
        <taxon>Kickxellaceae</taxon>
        <taxon>Mycoemilia</taxon>
    </lineage>
</organism>
<dbReference type="GO" id="GO:0016020">
    <property type="term" value="C:membrane"/>
    <property type="evidence" value="ECO:0007669"/>
    <property type="project" value="InterPro"/>
</dbReference>
<dbReference type="SUPFAM" id="SSF53448">
    <property type="entry name" value="Nucleotide-diphospho-sugar transferases"/>
    <property type="match status" value="1"/>
</dbReference>
<keyword evidence="5" id="KW-0812">Transmembrane</keyword>
<sequence>MAALRCSWRNLILLLIVLLVIQFVIYFSPVPVIDSKRLEELRNNYFNRRPAQKQGHVSSSRNSTASYDPARFNSRPVRENAVFAILVRNGELGSLVESLKQLEEKFNKRFHYPYVLLNEQPFTEEFKAGIKEVVSGKVEFGLIPSEHWSYPAWIDQEKARLARVAMKNVIYGGSEPYRHMCRFNSGFFYRHHLLDQYDWYWRVEPGVKFPCIIPYDPFRFMRENNKLYGYTITIKEFKETIPTLWKTTQNFMRENSDTLASPNMLEFVEKVNGAEVEYNGCHFWSNFEVASLNFLRSEVYNKYFDYLDQAGGFFYERWGDAPVHSLGVAMFMDKSQVHWFDDIGYFHGPLWNCPKGEMHKKLQCDCLEKKSIEKENQNWSCINEFNALPNIPGTTSNKVIWPPNLI</sequence>
<evidence type="ECO:0000256" key="5">
    <source>
        <dbReference type="SAM" id="Phobius"/>
    </source>
</evidence>
<name>A0A9W7ZXW7_9FUNG</name>
<gene>
    <name evidence="6" type="ORF">H4219_005368</name>
</gene>
<feature type="region of interest" description="Disordered" evidence="4">
    <location>
        <begin position="50"/>
        <end position="69"/>
    </location>
</feature>
<evidence type="ECO:0000256" key="1">
    <source>
        <dbReference type="ARBA" id="ARBA00007677"/>
    </source>
</evidence>
<keyword evidence="5" id="KW-0472">Membrane</keyword>
<keyword evidence="2" id="KW-0808">Transferase</keyword>
<dbReference type="GO" id="GO:0000032">
    <property type="term" value="P:cell wall mannoprotein biosynthetic process"/>
    <property type="evidence" value="ECO:0007669"/>
    <property type="project" value="TreeGrafter"/>
</dbReference>
<evidence type="ECO:0000256" key="2">
    <source>
        <dbReference type="ARBA" id="ARBA00022679"/>
    </source>
</evidence>
<dbReference type="OrthoDB" id="439943at2759"/>
<dbReference type="GO" id="GO:0000026">
    <property type="term" value="F:alpha-1,2-mannosyltransferase activity"/>
    <property type="evidence" value="ECO:0007669"/>
    <property type="project" value="TreeGrafter"/>
</dbReference>
<dbReference type="GO" id="GO:0005794">
    <property type="term" value="C:Golgi apparatus"/>
    <property type="evidence" value="ECO:0007669"/>
    <property type="project" value="TreeGrafter"/>
</dbReference>
<dbReference type="AlphaFoldDB" id="A0A9W7ZXW7"/>
<protein>
    <submittedName>
        <fullName evidence="6">Uncharacterized protein</fullName>
    </submittedName>
</protein>
<evidence type="ECO:0000313" key="6">
    <source>
        <dbReference type="EMBL" id="KAJ1913051.1"/>
    </source>
</evidence>
<dbReference type="PANTHER" id="PTHR31121:SF6">
    <property type="entry name" value="ALPHA-1,2 MANNOSYLTRANSFERASE KTR1"/>
    <property type="match status" value="1"/>
</dbReference>
<accession>A0A9W7ZXW7</accession>
<comment type="caution">
    <text evidence="6">The sequence shown here is derived from an EMBL/GenBank/DDBJ whole genome shotgun (WGS) entry which is preliminary data.</text>
</comment>
<dbReference type="GO" id="GO:0006487">
    <property type="term" value="P:protein N-linked glycosylation"/>
    <property type="evidence" value="ECO:0007669"/>
    <property type="project" value="TreeGrafter"/>
</dbReference>
<keyword evidence="5" id="KW-1133">Transmembrane helix</keyword>
<dbReference type="Proteomes" id="UP001150538">
    <property type="component" value="Unassembled WGS sequence"/>
</dbReference>
<feature type="active site" description="Nucleophile" evidence="3">
    <location>
        <position position="288"/>
    </location>
</feature>
<dbReference type="PANTHER" id="PTHR31121">
    <property type="entry name" value="ALPHA-1,2 MANNOSYLTRANSFERASE KTR1"/>
    <property type="match status" value="1"/>
</dbReference>
<feature type="transmembrane region" description="Helical" evidence="5">
    <location>
        <begin position="12"/>
        <end position="33"/>
    </location>
</feature>
<dbReference type="InterPro" id="IPR002685">
    <property type="entry name" value="Glyco_trans_15"/>
</dbReference>
<reference evidence="6" key="1">
    <citation type="submission" date="2022-07" db="EMBL/GenBank/DDBJ databases">
        <title>Phylogenomic reconstructions and comparative analyses of Kickxellomycotina fungi.</title>
        <authorList>
            <person name="Reynolds N.K."/>
            <person name="Stajich J.E."/>
            <person name="Barry K."/>
            <person name="Grigoriev I.V."/>
            <person name="Crous P."/>
            <person name="Smith M.E."/>
        </authorList>
    </citation>
    <scope>NUCLEOTIDE SEQUENCE</scope>
    <source>
        <strain evidence="6">NBRC 100468</strain>
    </source>
</reference>